<dbReference type="InterPro" id="IPR013840">
    <property type="entry name" value="DNAligase_N"/>
</dbReference>
<evidence type="ECO:0000256" key="17">
    <source>
        <dbReference type="SAM" id="MobiDB-lite"/>
    </source>
</evidence>
<dbReference type="InterPro" id="IPR004149">
    <property type="entry name" value="Znf_DNAligase_C4"/>
</dbReference>
<dbReference type="GO" id="GO:0003911">
    <property type="term" value="F:DNA ligase (NAD+) activity"/>
    <property type="evidence" value="ECO:0007669"/>
    <property type="project" value="UniProtKB-UniRule"/>
</dbReference>
<evidence type="ECO:0000256" key="11">
    <source>
        <dbReference type="ARBA" id="ARBA00023204"/>
    </source>
</evidence>
<evidence type="ECO:0000256" key="6">
    <source>
        <dbReference type="ARBA" id="ARBA00022723"/>
    </source>
</evidence>
<keyword evidence="12 15" id="KW-0464">Manganese</keyword>
<evidence type="ECO:0000256" key="3">
    <source>
        <dbReference type="ARBA" id="ARBA00013308"/>
    </source>
</evidence>
<dbReference type="SUPFAM" id="SSF47781">
    <property type="entry name" value="RuvA domain 2-like"/>
    <property type="match status" value="1"/>
</dbReference>
<reference evidence="19" key="1">
    <citation type="submission" date="2020-10" db="EMBL/GenBank/DDBJ databases">
        <authorList>
            <person name="Gilroy R."/>
        </authorList>
    </citation>
    <scope>NUCLEOTIDE SEQUENCE</scope>
    <source>
        <strain evidence="19">CHK184-25365</strain>
    </source>
</reference>
<dbReference type="InterPro" id="IPR013839">
    <property type="entry name" value="DNAligase_adenylation"/>
</dbReference>
<comment type="similarity">
    <text evidence="14 15">Belongs to the NAD-dependent DNA ligase family. LigA subfamily.</text>
</comment>
<dbReference type="CDD" id="cd17748">
    <property type="entry name" value="BRCT_DNA_ligase_like"/>
    <property type="match status" value="1"/>
</dbReference>
<evidence type="ECO:0000256" key="12">
    <source>
        <dbReference type="ARBA" id="ARBA00023211"/>
    </source>
</evidence>
<dbReference type="GO" id="GO:0046872">
    <property type="term" value="F:metal ion binding"/>
    <property type="evidence" value="ECO:0007669"/>
    <property type="project" value="UniProtKB-KW"/>
</dbReference>
<dbReference type="PROSITE" id="PS50172">
    <property type="entry name" value="BRCT"/>
    <property type="match status" value="1"/>
</dbReference>
<feature type="binding site" evidence="15">
    <location>
        <begin position="33"/>
        <end position="37"/>
    </location>
    <ligand>
        <name>NAD(+)</name>
        <dbReference type="ChEBI" id="CHEBI:57540"/>
    </ligand>
</feature>
<feature type="active site" description="N6-AMP-lysine intermediate" evidence="15">
    <location>
        <position position="112"/>
    </location>
</feature>
<evidence type="ECO:0000259" key="18">
    <source>
        <dbReference type="PROSITE" id="PS50172"/>
    </source>
</evidence>
<comment type="cofactor">
    <cofactor evidence="15">
        <name>Mg(2+)</name>
        <dbReference type="ChEBI" id="CHEBI:18420"/>
    </cofactor>
    <cofactor evidence="15">
        <name>Mn(2+)</name>
        <dbReference type="ChEBI" id="CHEBI:29035"/>
    </cofactor>
</comment>
<dbReference type="GO" id="GO:0003677">
    <property type="term" value="F:DNA binding"/>
    <property type="evidence" value="ECO:0007669"/>
    <property type="project" value="InterPro"/>
</dbReference>
<evidence type="ECO:0000256" key="10">
    <source>
        <dbReference type="ARBA" id="ARBA00023027"/>
    </source>
</evidence>
<feature type="binding site" evidence="15">
    <location>
        <position position="308"/>
    </location>
    <ligand>
        <name>NAD(+)</name>
        <dbReference type="ChEBI" id="CHEBI:57540"/>
    </ligand>
</feature>
<dbReference type="Gene3D" id="6.20.10.30">
    <property type="match status" value="1"/>
</dbReference>
<dbReference type="PANTHER" id="PTHR23389">
    <property type="entry name" value="CHROMOSOME TRANSMISSION FIDELITY FACTOR 18"/>
    <property type="match status" value="1"/>
</dbReference>
<dbReference type="HAMAP" id="MF_01588">
    <property type="entry name" value="DNA_ligase_A"/>
    <property type="match status" value="1"/>
</dbReference>
<dbReference type="EC" id="6.5.1.2" evidence="2 15"/>
<dbReference type="CDD" id="cd00114">
    <property type="entry name" value="LIGANc"/>
    <property type="match status" value="1"/>
</dbReference>
<dbReference type="FunFam" id="2.40.50.140:FF:000012">
    <property type="entry name" value="DNA ligase"/>
    <property type="match status" value="1"/>
</dbReference>
<keyword evidence="9 15" id="KW-0460">Magnesium</keyword>
<sequence length="663" mass="72772">MELSPKQQMEQLTATLLRYNDEYYNQDNPSVPDDVYDKLMAQLRELEAQYPEYAAPDSPTKRVGGSASAIFTKVQHTVQMASLQDVFSLDEIDDFDHRIRQITDSPYVVEVKIDGLSVSLEYENGVFSRGSTRGDGFVGEDVTQNLLTIQAIPKRLKTPVEYLEVRGEVYMPKETFARLAQQQEANGEAPFKNPRNAAAGSLRQKDSAVTAQRGLSIFIFNVQQSRGVTFTSHKESLDWLKEQGFSVSPRYTLCQTAQQAKEEIETIGSLRQSFSFDMDGAVVKVDNLADRETIGSTAKFPKWAVAFKYPPEEKETILRQIEISVGRTGVLTPTAVFDPVQLAGTTVSRATLHNQDNITQKDVRLGDTIVVRKSGDIIPEVVMVKSHAPDSIPYVMPDTCPSCGEKAVREEGEAALRCVNPFCPATLLKNLTHFASRDAMNIDGLGPSIMEGLVNQGLVKSPADLYSLTKEQLVTLERMGEKSAENLLTALEHSKQAGLARLLFAFGVRNIGQKGAQLICQHFSTWEQLLAATPEDLASIDGVGDVMAQNLYEFLHRPETAQQMERLKAAGVELTQPKATTGSALAGLTFVITGTLPNLSRKEAQARIEQAGGKVTGSVSKKTNYLLAGEAAGSKLEKAQSLGVTVLSEEDLLSMLRQGEEIK</sequence>
<evidence type="ECO:0000256" key="15">
    <source>
        <dbReference type="HAMAP-Rule" id="MF_01588"/>
    </source>
</evidence>
<dbReference type="SUPFAM" id="SSF56091">
    <property type="entry name" value="DNA ligase/mRNA capping enzyme, catalytic domain"/>
    <property type="match status" value="1"/>
</dbReference>
<dbReference type="InterPro" id="IPR010994">
    <property type="entry name" value="RuvA_2-like"/>
</dbReference>
<dbReference type="InterPro" id="IPR003583">
    <property type="entry name" value="Hlx-hairpin-Hlx_DNA-bd_motif"/>
</dbReference>
<dbReference type="Gene3D" id="1.10.150.20">
    <property type="entry name" value="5' to 3' exonuclease, C-terminal subdomain"/>
    <property type="match status" value="2"/>
</dbReference>
<evidence type="ECO:0000256" key="14">
    <source>
        <dbReference type="ARBA" id="ARBA00060881"/>
    </source>
</evidence>
<dbReference type="InterPro" id="IPR012340">
    <property type="entry name" value="NA-bd_OB-fold"/>
</dbReference>
<evidence type="ECO:0000256" key="5">
    <source>
        <dbReference type="ARBA" id="ARBA00022705"/>
    </source>
</evidence>
<keyword evidence="6 15" id="KW-0479">Metal-binding</keyword>
<dbReference type="EMBL" id="DVGY01000083">
    <property type="protein sequence ID" value="HIR40917.1"/>
    <property type="molecule type" value="Genomic_DNA"/>
</dbReference>
<feature type="binding site" evidence="15">
    <location>
        <position position="400"/>
    </location>
    <ligand>
        <name>Zn(2+)</name>
        <dbReference type="ChEBI" id="CHEBI:29105"/>
    </ligand>
</feature>
<dbReference type="PROSITE" id="PS01056">
    <property type="entry name" value="DNA_LIGASE_N2"/>
    <property type="match status" value="1"/>
</dbReference>
<feature type="binding site" evidence="15">
    <location>
        <position position="423"/>
    </location>
    <ligand>
        <name>Zn(2+)</name>
        <dbReference type="ChEBI" id="CHEBI:29105"/>
    </ligand>
</feature>
<evidence type="ECO:0000313" key="20">
    <source>
        <dbReference type="Proteomes" id="UP000886749"/>
    </source>
</evidence>
<dbReference type="InterPro" id="IPR041663">
    <property type="entry name" value="DisA/LigA_HHH"/>
</dbReference>
<keyword evidence="11 15" id="KW-0234">DNA repair</keyword>
<proteinExistence type="inferred from homology"/>
<dbReference type="Gene3D" id="3.40.50.10190">
    <property type="entry name" value="BRCT domain"/>
    <property type="match status" value="1"/>
</dbReference>
<feature type="binding site" evidence="15">
    <location>
        <position position="110"/>
    </location>
    <ligand>
        <name>NAD(+)</name>
        <dbReference type="ChEBI" id="CHEBI:57540"/>
    </ligand>
</feature>
<comment type="function">
    <text evidence="1 15">DNA ligase that catalyzes the formation of phosphodiester linkages between 5'-phosphoryl and 3'-hydroxyl groups in double-stranded DNA using NAD as a coenzyme and as the energy source for the reaction. It is essential for DNA replication and repair of damaged DNA.</text>
</comment>
<dbReference type="InterPro" id="IPR001679">
    <property type="entry name" value="DNA_ligase"/>
</dbReference>
<dbReference type="NCBIfam" id="TIGR00575">
    <property type="entry name" value="dnlj"/>
    <property type="match status" value="1"/>
</dbReference>
<dbReference type="SUPFAM" id="SSF50249">
    <property type="entry name" value="Nucleic acid-binding proteins"/>
    <property type="match status" value="1"/>
</dbReference>
<dbReference type="FunFam" id="3.30.470.30:FF:000001">
    <property type="entry name" value="DNA ligase"/>
    <property type="match status" value="1"/>
</dbReference>
<dbReference type="Pfam" id="PF01653">
    <property type="entry name" value="DNA_ligase_aden"/>
    <property type="match status" value="1"/>
</dbReference>
<dbReference type="Gene3D" id="1.10.287.610">
    <property type="entry name" value="Helix hairpin bin"/>
    <property type="match status" value="1"/>
</dbReference>
<dbReference type="Pfam" id="PF03120">
    <property type="entry name" value="OB_DNA_ligase"/>
    <property type="match status" value="1"/>
</dbReference>
<dbReference type="FunFam" id="1.10.150.20:FF:000007">
    <property type="entry name" value="DNA ligase"/>
    <property type="match status" value="1"/>
</dbReference>
<keyword evidence="4 15" id="KW-0436">Ligase</keyword>
<dbReference type="SMART" id="SM00278">
    <property type="entry name" value="HhH1"/>
    <property type="match status" value="3"/>
</dbReference>
<feature type="domain" description="BRCT" evidence="18">
    <location>
        <begin position="580"/>
        <end position="663"/>
    </location>
</feature>
<dbReference type="SMART" id="SM00292">
    <property type="entry name" value="BRCT"/>
    <property type="match status" value="1"/>
</dbReference>
<feature type="binding site" evidence="15">
    <location>
        <position position="284"/>
    </location>
    <ligand>
        <name>NAD(+)</name>
        <dbReference type="ChEBI" id="CHEBI:57540"/>
    </ligand>
</feature>
<evidence type="ECO:0000256" key="1">
    <source>
        <dbReference type="ARBA" id="ARBA00004067"/>
    </source>
</evidence>
<evidence type="ECO:0000256" key="13">
    <source>
        <dbReference type="ARBA" id="ARBA00034005"/>
    </source>
</evidence>
<dbReference type="InterPro" id="IPR001357">
    <property type="entry name" value="BRCT_dom"/>
</dbReference>
<evidence type="ECO:0000313" key="19">
    <source>
        <dbReference type="EMBL" id="HIR40917.1"/>
    </source>
</evidence>
<dbReference type="Pfam" id="PF14520">
    <property type="entry name" value="HHH_5"/>
    <property type="match status" value="1"/>
</dbReference>
<keyword evidence="7 15" id="KW-0227">DNA damage</keyword>
<evidence type="ECO:0000256" key="16">
    <source>
        <dbReference type="RuleBase" id="RU000618"/>
    </source>
</evidence>
<feature type="binding site" evidence="15">
    <location>
        <position position="133"/>
    </location>
    <ligand>
        <name>NAD(+)</name>
        <dbReference type="ChEBI" id="CHEBI:57540"/>
    </ligand>
</feature>
<dbReference type="PROSITE" id="PS01055">
    <property type="entry name" value="DNA_LIGASE_N1"/>
    <property type="match status" value="1"/>
</dbReference>
<dbReference type="InterPro" id="IPR036420">
    <property type="entry name" value="BRCT_dom_sf"/>
</dbReference>
<dbReference type="NCBIfam" id="NF005932">
    <property type="entry name" value="PRK07956.1"/>
    <property type="match status" value="1"/>
</dbReference>
<feature type="binding site" evidence="15">
    <location>
        <position position="168"/>
    </location>
    <ligand>
        <name>NAD(+)</name>
        <dbReference type="ChEBI" id="CHEBI:57540"/>
    </ligand>
</feature>
<comment type="caution">
    <text evidence="19">The sequence shown here is derived from an EMBL/GenBank/DDBJ whole genome shotgun (WGS) entry which is preliminary data.</text>
</comment>
<dbReference type="Pfam" id="PF03119">
    <property type="entry name" value="DNA_ligase_ZBD"/>
    <property type="match status" value="1"/>
</dbReference>
<name>A0A9D1AIN9_9FIRM</name>
<feature type="binding site" evidence="15">
    <location>
        <position position="418"/>
    </location>
    <ligand>
        <name>Zn(2+)</name>
        <dbReference type="ChEBI" id="CHEBI:29105"/>
    </ligand>
</feature>
<dbReference type="SMART" id="SM00532">
    <property type="entry name" value="LIGANc"/>
    <property type="match status" value="1"/>
</dbReference>
<dbReference type="GO" id="GO:0006281">
    <property type="term" value="P:DNA repair"/>
    <property type="evidence" value="ECO:0007669"/>
    <property type="project" value="UniProtKB-KW"/>
</dbReference>
<gene>
    <name evidence="15 19" type="primary">ligA</name>
    <name evidence="19" type="ORF">IAB36_03715</name>
</gene>
<reference evidence="19" key="2">
    <citation type="journal article" date="2021" name="PeerJ">
        <title>Extensive microbial diversity within the chicken gut microbiome revealed by metagenomics and culture.</title>
        <authorList>
            <person name="Gilroy R."/>
            <person name="Ravi A."/>
            <person name="Getino M."/>
            <person name="Pursley I."/>
            <person name="Horton D.L."/>
            <person name="Alikhan N.F."/>
            <person name="Baker D."/>
            <person name="Gharbi K."/>
            <person name="Hall N."/>
            <person name="Watson M."/>
            <person name="Adriaenssens E.M."/>
            <person name="Foster-Nyarko E."/>
            <person name="Jarju S."/>
            <person name="Secka A."/>
            <person name="Antonio M."/>
            <person name="Oren A."/>
            <person name="Chaudhuri R.R."/>
            <person name="La Ragione R."/>
            <person name="Hildebrand F."/>
            <person name="Pallen M.J."/>
        </authorList>
    </citation>
    <scope>NUCLEOTIDE SEQUENCE</scope>
    <source>
        <strain evidence="19">CHK184-25365</strain>
    </source>
</reference>
<feature type="binding site" evidence="15">
    <location>
        <position position="403"/>
    </location>
    <ligand>
        <name>Zn(2+)</name>
        <dbReference type="ChEBI" id="CHEBI:29105"/>
    </ligand>
</feature>
<dbReference type="InterPro" id="IPR004150">
    <property type="entry name" value="NAD_DNA_ligase_OB"/>
</dbReference>
<dbReference type="InterPro" id="IPR033136">
    <property type="entry name" value="DNA_ligase_CS"/>
</dbReference>
<dbReference type="GO" id="GO:0006260">
    <property type="term" value="P:DNA replication"/>
    <property type="evidence" value="ECO:0007669"/>
    <property type="project" value="UniProtKB-KW"/>
</dbReference>
<comment type="catalytic activity">
    <reaction evidence="13 15 16">
        <text>NAD(+) + (deoxyribonucleotide)n-3'-hydroxyl + 5'-phospho-(deoxyribonucleotide)m = (deoxyribonucleotide)n+m + AMP + beta-nicotinamide D-nucleotide.</text>
        <dbReference type="EC" id="6.5.1.2"/>
    </reaction>
</comment>
<dbReference type="AlphaFoldDB" id="A0A9D1AIN9"/>
<keyword evidence="8 15" id="KW-0862">Zinc</keyword>
<dbReference type="SUPFAM" id="SSF52113">
    <property type="entry name" value="BRCT domain"/>
    <property type="match status" value="1"/>
</dbReference>
<feature type="binding site" evidence="15">
    <location>
        <begin position="82"/>
        <end position="83"/>
    </location>
    <ligand>
        <name>NAD(+)</name>
        <dbReference type="ChEBI" id="CHEBI:57540"/>
    </ligand>
</feature>
<evidence type="ECO:0000256" key="8">
    <source>
        <dbReference type="ARBA" id="ARBA00022833"/>
    </source>
</evidence>
<evidence type="ECO:0000256" key="2">
    <source>
        <dbReference type="ARBA" id="ARBA00012722"/>
    </source>
</evidence>
<keyword evidence="5 15" id="KW-0235">DNA replication</keyword>
<keyword evidence="10 15" id="KW-0520">NAD</keyword>
<dbReference type="PIRSF" id="PIRSF001604">
    <property type="entry name" value="LigA"/>
    <property type="match status" value="1"/>
</dbReference>
<organism evidence="19 20">
    <name type="scientific">Candidatus Egerieicola pullicola</name>
    <dbReference type="NCBI Taxonomy" id="2840775"/>
    <lineage>
        <taxon>Bacteria</taxon>
        <taxon>Bacillati</taxon>
        <taxon>Bacillota</taxon>
        <taxon>Clostridia</taxon>
        <taxon>Eubacteriales</taxon>
        <taxon>Oscillospiraceae</taxon>
        <taxon>Oscillospiraceae incertae sedis</taxon>
        <taxon>Candidatus Egerieicola</taxon>
    </lineage>
</organism>
<accession>A0A9D1AIN9</accession>
<dbReference type="Gene3D" id="2.40.50.140">
    <property type="entry name" value="Nucleic acid-binding proteins"/>
    <property type="match status" value="1"/>
</dbReference>
<evidence type="ECO:0000256" key="9">
    <source>
        <dbReference type="ARBA" id="ARBA00022842"/>
    </source>
</evidence>
<dbReference type="InterPro" id="IPR018239">
    <property type="entry name" value="DNA_ligase_AS"/>
</dbReference>
<dbReference type="PANTHER" id="PTHR23389:SF9">
    <property type="entry name" value="DNA LIGASE"/>
    <property type="match status" value="1"/>
</dbReference>
<dbReference type="Pfam" id="PF00533">
    <property type="entry name" value="BRCT"/>
    <property type="match status" value="1"/>
</dbReference>
<dbReference type="Proteomes" id="UP000886749">
    <property type="component" value="Unassembled WGS sequence"/>
</dbReference>
<protein>
    <recommendedName>
        <fullName evidence="3 15">DNA ligase</fullName>
        <ecNumber evidence="2 15">6.5.1.2</ecNumber>
    </recommendedName>
    <alternativeName>
        <fullName evidence="15">Polydeoxyribonucleotide synthase [NAD(+)]</fullName>
    </alternativeName>
</protein>
<evidence type="ECO:0000256" key="4">
    <source>
        <dbReference type="ARBA" id="ARBA00022598"/>
    </source>
</evidence>
<feature type="region of interest" description="Disordered" evidence="17">
    <location>
        <begin position="184"/>
        <end position="204"/>
    </location>
</feature>
<dbReference type="Gene3D" id="3.30.470.30">
    <property type="entry name" value="DNA ligase/mRNA capping enzyme"/>
    <property type="match status" value="1"/>
</dbReference>
<evidence type="ECO:0000256" key="7">
    <source>
        <dbReference type="ARBA" id="ARBA00022763"/>
    </source>
</evidence>
<dbReference type="Pfam" id="PF12826">
    <property type="entry name" value="HHH_2"/>
    <property type="match status" value="1"/>
</dbReference>